<evidence type="ECO:0000313" key="4">
    <source>
        <dbReference type="Proteomes" id="UP000264141"/>
    </source>
</evidence>
<dbReference type="InterPro" id="IPR036291">
    <property type="entry name" value="NAD(P)-bd_dom_sf"/>
</dbReference>
<evidence type="ECO:0000256" key="2">
    <source>
        <dbReference type="ARBA" id="ARBA00023002"/>
    </source>
</evidence>
<protein>
    <recommendedName>
        <fullName evidence="5">SDR family oxidoreductase</fullName>
    </recommendedName>
</protein>
<dbReference type="STRING" id="229919.GCA_001050195_02255"/>
<comment type="similarity">
    <text evidence="1">Belongs to the short-chain dehydrogenases/reductases (SDR) family.</text>
</comment>
<reference evidence="3 4" key="1">
    <citation type="journal article" date="2018" name="Nat. Biotechnol.">
        <title>A standardized bacterial taxonomy based on genome phylogeny substantially revises the tree of life.</title>
        <authorList>
            <person name="Parks D.H."/>
            <person name="Chuvochina M."/>
            <person name="Waite D.W."/>
            <person name="Rinke C."/>
            <person name="Skarshewski A."/>
            <person name="Chaumeil P.A."/>
            <person name="Hugenholtz P."/>
        </authorList>
    </citation>
    <scope>NUCLEOTIDE SEQUENCE [LARGE SCALE GENOMIC DNA]</scope>
    <source>
        <strain evidence="3">UBA8781</strain>
    </source>
</reference>
<dbReference type="EMBL" id="DPBP01000048">
    <property type="protein sequence ID" value="HCE18608.1"/>
    <property type="molecule type" value="Genomic_DNA"/>
</dbReference>
<dbReference type="RefSeq" id="WP_062193713.1">
    <property type="nucleotide sequence ID" value="NZ_DF967965.1"/>
</dbReference>
<evidence type="ECO:0000256" key="1">
    <source>
        <dbReference type="ARBA" id="ARBA00006484"/>
    </source>
</evidence>
<name>A0A3D1JLH1_9CHLR</name>
<dbReference type="PANTHER" id="PTHR43639:SF1">
    <property type="entry name" value="SHORT-CHAIN DEHYDROGENASE_REDUCTASE FAMILY PROTEIN"/>
    <property type="match status" value="1"/>
</dbReference>
<sequence length="220" mass="23442">MPENQCALIVGAGREPAASLALSLARQGFGLALNDLTPMAIDALAEKAREMGVKVSCHVADPSKGLAARMLLDEVLDTWGQIDVLVLNPRAEPRQSLLDLDEWDWQRTLESNLNAPFLMMQGVARWMRSEERGGVILNLISIGEPLPEEGSIAFRVSQMGFHALTQAAAKELSGTGIRVFGLCTGSAMAPGVVAEAARVGTGLCLGKEVVESGEIFMLKG</sequence>
<dbReference type="PRINTS" id="PR00081">
    <property type="entry name" value="GDHRDH"/>
</dbReference>
<evidence type="ECO:0000313" key="3">
    <source>
        <dbReference type="EMBL" id="HCE18608.1"/>
    </source>
</evidence>
<gene>
    <name evidence="3" type="ORF">DEQ80_12195</name>
</gene>
<dbReference type="SUPFAM" id="SSF51735">
    <property type="entry name" value="NAD(P)-binding Rossmann-fold domains"/>
    <property type="match status" value="1"/>
</dbReference>
<proteinExistence type="inferred from homology"/>
<comment type="caution">
    <text evidence="3">The sequence shown here is derived from an EMBL/GenBank/DDBJ whole genome shotgun (WGS) entry which is preliminary data.</text>
</comment>
<organism evidence="3 4">
    <name type="scientific">Anaerolinea thermolimosa</name>
    <dbReference type="NCBI Taxonomy" id="229919"/>
    <lineage>
        <taxon>Bacteria</taxon>
        <taxon>Bacillati</taxon>
        <taxon>Chloroflexota</taxon>
        <taxon>Anaerolineae</taxon>
        <taxon>Anaerolineales</taxon>
        <taxon>Anaerolineaceae</taxon>
        <taxon>Anaerolinea</taxon>
    </lineage>
</organism>
<dbReference type="OrthoDB" id="166577at2"/>
<dbReference type="InterPro" id="IPR002347">
    <property type="entry name" value="SDR_fam"/>
</dbReference>
<dbReference type="GO" id="GO:0016491">
    <property type="term" value="F:oxidoreductase activity"/>
    <property type="evidence" value="ECO:0007669"/>
    <property type="project" value="UniProtKB-KW"/>
</dbReference>
<dbReference type="CDD" id="cd05233">
    <property type="entry name" value="SDR_c"/>
    <property type="match status" value="1"/>
</dbReference>
<keyword evidence="2" id="KW-0560">Oxidoreductase</keyword>
<dbReference type="PANTHER" id="PTHR43639">
    <property type="entry name" value="OXIDOREDUCTASE, SHORT-CHAIN DEHYDROGENASE/REDUCTASE FAMILY (AFU_ORTHOLOGUE AFUA_5G02870)"/>
    <property type="match status" value="1"/>
</dbReference>
<dbReference type="AlphaFoldDB" id="A0A3D1JLH1"/>
<dbReference type="Proteomes" id="UP000264141">
    <property type="component" value="Unassembled WGS sequence"/>
</dbReference>
<accession>A0A3D1JLH1</accession>
<evidence type="ECO:0008006" key="5">
    <source>
        <dbReference type="Google" id="ProtNLM"/>
    </source>
</evidence>
<dbReference type="Pfam" id="PF00106">
    <property type="entry name" value="adh_short"/>
    <property type="match status" value="1"/>
</dbReference>
<dbReference type="Gene3D" id="3.40.50.720">
    <property type="entry name" value="NAD(P)-binding Rossmann-like Domain"/>
    <property type="match status" value="1"/>
</dbReference>